<feature type="domain" description="Periplasmic binding protein" evidence="1">
    <location>
        <begin position="1"/>
        <end position="69"/>
    </location>
</feature>
<comment type="caution">
    <text evidence="2">The sequence shown here is derived from an EMBL/GenBank/DDBJ whole genome shotgun (WGS) entry which is preliminary data.</text>
</comment>
<organism evidence="2">
    <name type="scientific">bioreactor metagenome</name>
    <dbReference type="NCBI Taxonomy" id="1076179"/>
    <lineage>
        <taxon>unclassified sequences</taxon>
        <taxon>metagenomes</taxon>
        <taxon>ecological metagenomes</taxon>
    </lineage>
</organism>
<dbReference type="InterPro" id="IPR028082">
    <property type="entry name" value="Peripla_BP_I"/>
</dbReference>
<dbReference type="SUPFAM" id="SSF53822">
    <property type="entry name" value="Periplasmic binding protein-like I"/>
    <property type="match status" value="1"/>
</dbReference>
<evidence type="ECO:0000313" key="2">
    <source>
        <dbReference type="EMBL" id="MPN29527.1"/>
    </source>
</evidence>
<protein>
    <recommendedName>
        <fullName evidence="1">Periplasmic binding protein domain-containing protein</fullName>
    </recommendedName>
</protein>
<proteinExistence type="predicted"/>
<reference evidence="2" key="1">
    <citation type="submission" date="2019-08" db="EMBL/GenBank/DDBJ databases">
        <authorList>
            <person name="Kucharzyk K."/>
            <person name="Murdoch R.W."/>
            <person name="Higgins S."/>
            <person name="Loffler F."/>
        </authorList>
    </citation>
    <scope>NUCLEOTIDE SEQUENCE</scope>
</reference>
<dbReference type="Pfam" id="PF13407">
    <property type="entry name" value="Peripla_BP_4"/>
    <property type="match status" value="1"/>
</dbReference>
<dbReference type="Gene3D" id="3.40.50.2300">
    <property type="match status" value="2"/>
</dbReference>
<dbReference type="AlphaFoldDB" id="A0A645GRI9"/>
<gene>
    <name evidence="2" type="ORF">SDC9_176980</name>
</gene>
<name>A0A645GRI9_9ZZZZ</name>
<dbReference type="InterPro" id="IPR025997">
    <property type="entry name" value="SBP_2_dom"/>
</dbReference>
<accession>A0A645GRI9</accession>
<evidence type="ECO:0000259" key="1">
    <source>
        <dbReference type="Pfam" id="PF13407"/>
    </source>
</evidence>
<sequence>MNDNMAAGALEVVKDNAEYKNILSYGVDGTAEACLLIEQGKMTSTCLQSAIDLAKLNMETVHKLLTGEETQIDTDIEEVLITKDNASEYVKMYRDRGLITE</sequence>
<dbReference type="EMBL" id="VSSQ01080273">
    <property type="protein sequence ID" value="MPN29527.1"/>
    <property type="molecule type" value="Genomic_DNA"/>
</dbReference>